<dbReference type="SUPFAM" id="SSF55347">
    <property type="entry name" value="Glyceraldehyde-3-phosphate dehydrogenase-like, C-terminal domain"/>
    <property type="match status" value="1"/>
</dbReference>
<dbReference type="PANTHER" id="PTHR43818">
    <property type="entry name" value="BCDNA.GH03377"/>
    <property type="match status" value="1"/>
</dbReference>
<evidence type="ECO:0000313" key="6">
    <source>
        <dbReference type="Proteomes" id="UP000274097"/>
    </source>
</evidence>
<dbReference type="InterPro" id="IPR000683">
    <property type="entry name" value="Gfo/Idh/MocA-like_OxRdtase_N"/>
</dbReference>
<keyword evidence="1" id="KW-0560">Oxidoreductase</keyword>
<dbReference type="OrthoDB" id="9801953at2"/>
<dbReference type="Pfam" id="PF01408">
    <property type="entry name" value="GFO_IDH_MocA"/>
    <property type="match status" value="1"/>
</dbReference>
<dbReference type="InterPro" id="IPR050463">
    <property type="entry name" value="Gfo/Idh/MocA_oxidrdct_glycsds"/>
</dbReference>
<dbReference type="InterPro" id="IPR036291">
    <property type="entry name" value="NAD(P)-bd_dom_sf"/>
</dbReference>
<dbReference type="Proteomes" id="UP000274097">
    <property type="component" value="Unassembled WGS sequence"/>
</dbReference>
<dbReference type="EMBL" id="RFLX01000010">
    <property type="protein sequence ID" value="RMI20624.1"/>
    <property type="molecule type" value="Genomic_DNA"/>
</dbReference>
<name>A0A3A9JAM1_9PROT</name>
<dbReference type="Gene3D" id="3.30.360.10">
    <property type="entry name" value="Dihydrodipicolinate Reductase, domain 2"/>
    <property type="match status" value="1"/>
</dbReference>
<evidence type="ECO:0000313" key="4">
    <source>
        <dbReference type="EMBL" id="RKK02571.1"/>
    </source>
</evidence>
<dbReference type="SUPFAM" id="SSF51735">
    <property type="entry name" value="NAD(P)-binding Rossmann-fold domains"/>
    <property type="match status" value="1"/>
</dbReference>
<reference evidence="4 7" key="1">
    <citation type="submission" date="2018-09" db="EMBL/GenBank/DDBJ databases">
        <title>Roseomonas sp. nov., isolated from feces of Tibetan antelopes in the Qinghai-Tibet plateau, China.</title>
        <authorList>
            <person name="Tian Z."/>
        </authorList>
    </citation>
    <scope>NUCLEOTIDE SEQUENCE [LARGE SCALE GENOMIC DNA]</scope>
    <source>
        <strain evidence="5 6">Z23</strain>
        <strain evidence="4 7">Z24</strain>
    </source>
</reference>
<dbReference type="GO" id="GO:0016491">
    <property type="term" value="F:oxidoreductase activity"/>
    <property type="evidence" value="ECO:0007669"/>
    <property type="project" value="UniProtKB-KW"/>
</dbReference>
<keyword evidence="6" id="KW-1185">Reference proteome</keyword>
<gene>
    <name evidence="4" type="ORF">D6Z83_19040</name>
    <name evidence="5" type="ORF">EBE87_14230</name>
</gene>
<proteinExistence type="predicted"/>
<dbReference type="EMBL" id="RAQU01000142">
    <property type="protein sequence ID" value="RKK02571.1"/>
    <property type="molecule type" value="Genomic_DNA"/>
</dbReference>
<dbReference type="RefSeq" id="WP_120639832.1">
    <property type="nucleotide sequence ID" value="NZ_RAQU01000142.1"/>
</dbReference>
<dbReference type="PANTHER" id="PTHR43818:SF11">
    <property type="entry name" value="BCDNA.GH03377"/>
    <property type="match status" value="1"/>
</dbReference>
<dbReference type="InterPro" id="IPR055170">
    <property type="entry name" value="GFO_IDH_MocA-like_dom"/>
</dbReference>
<evidence type="ECO:0000259" key="3">
    <source>
        <dbReference type="Pfam" id="PF22725"/>
    </source>
</evidence>
<evidence type="ECO:0000313" key="7">
    <source>
        <dbReference type="Proteomes" id="UP000278036"/>
    </source>
</evidence>
<organism evidence="4 7">
    <name type="scientific">Teichococcus wenyumeiae</name>
    <dbReference type="NCBI Taxonomy" id="2478470"/>
    <lineage>
        <taxon>Bacteria</taxon>
        <taxon>Pseudomonadati</taxon>
        <taxon>Pseudomonadota</taxon>
        <taxon>Alphaproteobacteria</taxon>
        <taxon>Acetobacterales</taxon>
        <taxon>Roseomonadaceae</taxon>
        <taxon>Roseomonas</taxon>
    </lineage>
</organism>
<dbReference type="GO" id="GO:0000166">
    <property type="term" value="F:nucleotide binding"/>
    <property type="evidence" value="ECO:0007669"/>
    <property type="project" value="InterPro"/>
</dbReference>
<sequence length="365" mass="38797">MDAVKVGLIGCGNISAAYLRAAAFFPELQITCCADLNESQARARAEEFGLRAVPIDALLSDPEIEVVLNLTTPQAHVPVGLDAIAHGKHVHGEKPLATSTAEGRKLIEAAAKAGLRVGSAPDTFLGGAHQTARKLIDDGAIGKPLSGTAFMMNHGHEHWHPDPRFYYARGGGPMLDMGPYYLTNLVNLLGPVAKVMGSANAGFTGRTVGSGPRSGETITVETATHVTGLLHFVSGAVIAVTTSFDVWQHRHGNMEIYGSQGSLVVPDPNRFGGTVSIARQREAWADVPLSHGIADGNFRIIGLADMARAIRAGRPHRCSGELAFHVLEVMEAFQRSSDEERTVTIESRCERPAPLPARPVLGDLG</sequence>
<evidence type="ECO:0000259" key="2">
    <source>
        <dbReference type="Pfam" id="PF01408"/>
    </source>
</evidence>
<dbReference type="InParanoid" id="A0A3A9JAM1"/>
<dbReference type="Pfam" id="PF22725">
    <property type="entry name" value="GFO_IDH_MocA_C3"/>
    <property type="match status" value="1"/>
</dbReference>
<feature type="domain" description="Gfo/Idh/MocA-like oxidoreductase N-terminal" evidence="2">
    <location>
        <begin position="4"/>
        <end position="118"/>
    </location>
</feature>
<protein>
    <submittedName>
        <fullName evidence="4">Gfo/Idh/MocA family oxidoreductase</fullName>
    </submittedName>
</protein>
<feature type="domain" description="GFO/IDH/MocA-like oxidoreductase" evidence="3">
    <location>
        <begin position="129"/>
        <end position="264"/>
    </location>
</feature>
<dbReference type="AlphaFoldDB" id="A0A3A9JAM1"/>
<dbReference type="Proteomes" id="UP000278036">
    <property type="component" value="Unassembled WGS sequence"/>
</dbReference>
<evidence type="ECO:0000313" key="5">
    <source>
        <dbReference type="EMBL" id="RMI20624.1"/>
    </source>
</evidence>
<comment type="caution">
    <text evidence="4">The sequence shown here is derived from an EMBL/GenBank/DDBJ whole genome shotgun (WGS) entry which is preliminary data.</text>
</comment>
<accession>A0A3A9JAM1</accession>
<dbReference type="Gene3D" id="3.40.50.720">
    <property type="entry name" value="NAD(P)-binding Rossmann-like Domain"/>
    <property type="match status" value="1"/>
</dbReference>
<evidence type="ECO:0000256" key="1">
    <source>
        <dbReference type="ARBA" id="ARBA00023002"/>
    </source>
</evidence>